<evidence type="ECO:0000256" key="1">
    <source>
        <dbReference type="SAM" id="MobiDB-lite"/>
    </source>
</evidence>
<feature type="compositionally biased region" description="Basic residues" evidence="1">
    <location>
        <begin position="338"/>
        <end position="347"/>
    </location>
</feature>
<feature type="region of interest" description="Disordered" evidence="1">
    <location>
        <begin position="52"/>
        <end position="77"/>
    </location>
</feature>
<dbReference type="OrthoDB" id="3111945at2759"/>
<accession>A0A8H5HYP7</accession>
<proteinExistence type="predicted"/>
<keyword evidence="3" id="KW-1185">Reference proteome</keyword>
<gene>
    <name evidence="2" type="ORF">D9757_002562</name>
</gene>
<dbReference type="Proteomes" id="UP000518752">
    <property type="component" value="Unassembled WGS sequence"/>
</dbReference>
<dbReference type="AlphaFoldDB" id="A0A8H5HYP7"/>
<dbReference type="EMBL" id="JAACJN010000009">
    <property type="protein sequence ID" value="KAF5391605.1"/>
    <property type="molecule type" value="Genomic_DNA"/>
</dbReference>
<feature type="compositionally biased region" description="Polar residues" evidence="1">
    <location>
        <begin position="52"/>
        <end position="69"/>
    </location>
</feature>
<protein>
    <submittedName>
        <fullName evidence="2">Uncharacterized protein</fullName>
    </submittedName>
</protein>
<evidence type="ECO:0000313" key="3">
    <source>
        <dbReference type="Proteomes" id="UP000518752"/>
    </source>
</evidence>
<evidence type="ECO:0000313" key="2">
    <source>
        <dbReference type="EMBL" id="KAF5391605.1"/>
    </source>
</evidence>
<feature type="region of interest" description="Disordered" evidence="1">
    <location>
        <begin position="305"/>
        <end position="399"/>
    </location>
</feature>
<sequence>MAGCNYHSEDSGVRCPCMGFEEDSKSFKCYFCSHSQKVHSYHAIALPPLSSQAESLSTQKGNTSGSASHYGSPPPPSQVLRKTSAAALLKSLTKSGNGAKITNTQGLGGSQIKAQKAGRRTRDTDTGLFSVAKIFVFPLGLVLDDDDFPSLALDRLKFDDNVFTCLVNLGLAQSAKTKSDFVFGQNWTHHEVQTQLLRYLNEPMEHLAQLGEEEGMSQWRLLHLSTGYLKLIDNDTPDGAAVHAARGPTGKAWLTHQIILVSMKPFAVDIMREISGLDWERHARRLLKKIGWEDEFDAIFPSAKGKKRVLPDSSDEENLEQNQPDVEDAPPKQTLTRQAKKARHFKRASGTSELNDDLTGGSKTSEFGQPSLFVPSPISVPDSDSDDDYTPPQPSSPIPQLVVKNVWDLKFPLNFVA</sequence>
<organism evidence="2 3">
    <name type="scientific">Collybiopsis confluens</name>
    <dbReference type="NCBI Taxonomy" id="2823264"/>
    <lineage>
        <taxon>Eukaryota</taxon>
        <taxon>Fungi</taxon>
        <taxon>Dikarya</taxon>
        <taxon>Basidiomycota</taxon>
        <taxon>Agaricomycotina</taxon>
        <taxon>Agaricomycetes</taxon>
        <taxon>Agaricomycetidae</taxon>
        <taxon>Agaricales</taxon>
        <taxon>Marasmiineae</taxon>
        <taxon>Omphalotaceae</taxon>
        <taxon>Collybiopsis</taxon>
    </lineage>
</organism>
<comment type="caution">
    <text evidence="2">The sequence shown here is derived from an EMBL/GenBank/DDBJ whole genome shotgun (WGS) entry which is preliminary data.</text>
</comment>
<reference evidence="2 3" key="1">
    <citation type="journal article" date="2020" name="ISME J.">
        <title>Uncovering the hidden diversity of litter-decomposition mechanisms in mushroom-forming fungi.</title>
        <authorList>
            <person name="Floudas D."/>
            <person name="Bentzer J."/>
            <person name="Ahren D."/>
            <person name="Johansson T."/>
            <person name="Persson P."/>
            <person name="Tunlid A."/>
        </authorList>
    </citation>
    <scope>NUCLEOTIDE SEQUENCE [LARGE SCALE GENOMIC DNA]</scope>
    <source>
        <strain evidence="2 3">CBS 406.79</strain>
    </source>
</reference>
<name>A0A8H5HYP7_9AGAR</name>